<dbReference type="PANTHER" id="PTHR34986">
    <property type="entry name" value="EVOLVED BETA-GALACTOSIDASE SUBUNIT BETA"/>
    <property type="match status" value="1"/>
</dbReference>
<dbReference type="Pfam" id="PF04074">
    <property type="entry name" value="DUF386"/>
    <property type="match status" value="1"/>
</dbReference>
<dbReference type="GO" id="GO:0005829">
    <property type="term" value="C:cytosol"/>
    <property type="evidence" value="ECO:0007669"/>
    <property type="project" value="TreeGrafter"/>
</dbReference>
<proteinExistence type="predicted"/>
<sequence length="149" mass="16278">MITDTLQNLPRYRGLHKNLDTAIDWLQHHDLNALPNGRTEVAGDAVFINVMDADLREGEGAAFEYHHRYADLQIDLTGGEHWGWAVSGSEEKPFDAAGDIGFVAGPEQAGGVLGEGRFALFLPGEPHKPSCRTPDCGSLRKAVVKIEML</sequence>
<evidence type="ECO:0000313" key="2">
    <source>
        <dbReference type="Proteomes" id="UP000824048"/>
    </source>
</evidence>
<gene>
    <name evidence="1" type="ORF">H9811_04420</name>
</gene>
<reference evidence="1" key="1">
    <citation type="journal article" date="2021" name="PeerJ">
        <title>Extensive microbial diversity within the chicken gut microbiome revealed by metagenomics and culture.</title>
        <authorList>
            <person name="Gilroy R."/>
            <person name="Ravi A."/>
            <person name="Getino M."/>
            <person name="Pursley I."/>
            <person name="Horton D.L."/>
            <person name="Alikhan N.F."/>
            <person name="Baker D."/>
            <person name="Gharbi K."/>
            <person name="Hall N."/>
            <person name="Watson M."/>
            <person name="Adriaenssens E.M."/>
            <person name="Foster-Nyarko E."/>
            <person name="Jarju S."/>
            <person name="Secka A."/>
            <person name="Antonio M."/>
            <person name="Oren A."/>
            <person name="Chaudhuri R.R."/>
            <person name="La Ragione R."/>
            <person name="Hildebrand F."/>
            <person name="Pallen M.J."/>
        </authorList>
    </citation>
    <scope>NUCLEOTIDE SEQUENCE</scope>
    <source>
        <strain evidence="1">ChiSxjej1B13-11774</strain>
    </source>
</reference>
<reference evidence="1" key="2">
    <citation type="submission" date="2021-04" db="EMBL/GenBank/DDBJ databases">
        <authorList>
            <person name="Gilroy R."/>
        </authorList>
    </citation>
    <scope>NUCLEOTIDE SEQUENCE</scope>
    <source>
        <strain evidence="1">ChiSxjej1B13-11774</strain>
    </source>
</reference>
<dbReference type="AlphaFoldDB" id="A0A9D2EQH4"/>
<dbReference type="InterPro" id="IPR004375">
    <property type="entry name" value="NanQ/TabA/YiaL"/>
</dbReference>
<name>A0A9D2EQH4_9FIRM</name>
<dbReference type="SUPFAM" id="SSF51197">
    <property type="entry name" value="Clavaminate synthase-like"/>
    <property type="match status" value="1"/>
</dbReference>
<dbReference type="Proteomes" id="UP000824048">
    <property type="component" value="Unassembled WGS sequence"/>
</dbReference>
<dbReference type="Gene3D" id="2.60.120.370">
    <property type="entry name" value="YhcH/YjgK/YiaL"/>
    <property type="match status" value="1"/>
</dbReference>
<dbReference type="NCBIfam" id="TIGR00022">
    <property type="entry name" value="YhcH/YjgK/YiaL family protein"/>
    <property type="match status" value="1"/>
</dbReference>
<dbReference type="PANTHER" id="PTHR34986:SF1">
    <property type="entry name" value="PROTEIN YIAL"/>
    <property type="match status" value="1"/>
</dbReference>
<protein>
    <submittedName>
        <fullName evidence="1">YhcH/YjgK/YiaL family protein</fullName>
    </submittedName>
</protein>
<dbReference type="InterPro" id="IPR037012">
    <property type="entry name" value="NanQ/TabA/YiaL_sf"/>
</dbReference>
<comment type="caution">
    <text evidence="1">The sequence shown here is derived from an EMBL/GenBank/DDBJ whole genome shotgun (WGS) entry which is preliminary data.</text>
</comment>
<accession>A0A9D2EQH4</accession>
<dbReference type="EMBL" id="DXBP01000029">
    <property type="protein sequence ID" value="HIZ41793.1"/>
    <property type="molecule type" value="Genomic_DNA"/>
</dbReference>
<organism evidence="1 2">
    <name type="scientific">Candidatus Gemmiger excrementigallinarum</name>
    <dbReference type="NCBI Taxonomy" id="2838609"/>
    <lineage>
        <taxon>Bacteria</taxon>
        <taxon>Bacillati</taxon>
        <taxon>Bacillota</taxon>
        <taxon>Clostridia</taxon>
        <taxon>Eubacteriales</taxon>
        <taxon>Gemmiger</taxon>
    </lineage>
</organism>
<evidence type="ECO:0000313" key="1">
    <source>
        <dbReference type="EMBL" id="HIZ41793.1"/>
    </source>
</evidence>